<evidence type="ECO:0000259" key="2">
    <source>
        <dbReference type="PROSITE" id="PS50914"/>
    </source>
</evidence>
<feature type="compositionally biased region" description="Basic and acidic residues" evidence="1">
    <location>
        <begin position="181"/>
        <end position="190"/>
    </location>
</feature>
<feature type="compositionally biased region" description="Basic and acidic residues" evidence="1">
    <location>
        <begin position="20"/>
        <end position="33"/>
    </location>
</feature>
<feature type="region of interest" description="Disordered" evidence="1">
    <location>
        <begin position="1"/>
        <end position="163"/>
    </location>
</feature>
<dbReference type="InterPro" id="IPR007055">
    <property type="entry name" value="BON_dom"/>
</dbReference>
<feature type="compositionally biased region" description="Basic and acidic residues" evidence="1">
    <location>
        <begin position="96"/>
        <end position="115"/>
    </location>
</feature>
<dbReference type="EMBL" id="JAOTIF010000004">
    <property type="protein sequence ID" value="MCU7549013.1"/>
    <property type="molecule type" value="Genomic_DNA"/>
</dbReference>
<feature type="domain" description="BON" evidence="2">
    <location>
        <begin position="207"/>
        <end position="275"/>
    </location>
</feature>
<evidence type="ECO:0000256" key="1">
    <source>
        <dbReference type="SAM" id="MobiDB-lite"/>
    </source>
</evidence>
<comment type="caution">
    <text evidence="3">The sequence shown here is derived from an EMBL/GenBank/DDBJ whole genome shotgun (WGS) entry which is preliminary data.</text>
</comment>
<proteinExistence type="predicted"/>
<feature type="compositionally biased region" description="Basic and acidic residues" evidence="1">
    <location>
        <begin position="42"/>
        <end position="53"/>
    </location>
</feature>
<dbReference type="Pfam" id="PF04972">
    <property type="entry name" value="BON"/>
    <property type="match status" value="1"/>
</dbReference>
<dbReference type="InterPro" id="IPR014004">
    <property type="entry name" value="Transpt-assoc_nodulatn_dom_bac"/>
</dbReference>
<feature type="region of interest" description="Disordered" evidence="1">
    <location>
        <begin position="177"/>
        <end position="217"/>
    </location>
</feature>
<reference evidence="3" key="2">
    <citation type="submission" date="2023-04" db="EMBL/GenBank/DDBJ databases">
        <title>Paracnuella aquatica gen. nov., sp. nov., a member of the family Chitinophagaceae isolated from a hot spring.</title>
        <authorList>
            <person name="Wang C."/>
        </authorList>
    </citation>
    <scope>NUCLEOTIDE SEQUENCE</scope>
    <source>
        <strain evidence="3">LB-8</strain>
    </source>
</reference>
<evidence type="ECO:0000313" key="4">
    <source>
        <dbReference type="Proteomes" id="UP001155483"/>
    </source>
</evidence>
<dbReference type="InterPro" id="IPR047800">
    <property type="entry name" value="SWFGD_dom"/>
</dbReference>
<evidence type="ECO:0000313" key="3">
    <source>
        <dbReference type="EMBL" id="MCU7549013.1"/>
    </source>
</evidence>
<feature type="compositionally biased region" description="Basic and acidic residues" evidence="1">
    <location>
        <begin position="143"/>
        <end position="163"/>
    </location>
</feature>
<dbReference type="PROSITE" id="PS50914">
    <property type="entry name" value="BON"/>
    <property type="match status" value="1"/>
</dbReference>
<dbReference type="PANTHER" id="PTHR34606:SF15">
    <property type="entry name" value="BON DOMAIN-CONTAINING PROTEIN"/>
    <property type="match status" value="1"/>
</dbReference>
<dbReference type="RefSeq" id="WP_279296457.1">
    <property type="nucleotide sequence ID" value="NZ_JAOTIF010000004.1"/>
</dbReference>
<dbReference type="NCBIfam" id="NF033157">
    <property type="entry name" value="SWFGD_domain"/>
    <property type="match status" value="1"/>
</dbReference>
<dbReference type="Proteomes" id="UP001155483">
    <property type="component" value="Unassembled WGS sequence"/>
</dbReference>
<sequence>MADKNRDQWSNPYGQDWDQNENRYNRYQDDQRRNRNYGNANYDRDDDQRRRDYGNFNQGYGNDYQDDYNRGKYGTSGNQNQGYGSRYGTSGGYGNREGDWDLRGYDQGRRNRENDWDYNQRTSFGEQGYYGGNYEKSNYARGDYGRNRDYDRNRGRENVREDRSWWDKTTDEVSSWFGDDAAERRREGDKQFAGQHRGKGPKGYSRSDERIREDVSDRLSDDDYVDASDIDVQVTSGEVILLGTVDSRDAKRRAEDIAEHISGVRNVENRLHVGTERLSVGSSTVNVSNTNRNRNTNV</sequence>
<name>A0A9X2XNK8_9BACT</name>
<dbReference type="Gene3D" id="3.30.1340.30">
    <property type="match status" value="1"/>
</dbReference>
<dbReference type="SMART" id="SM00749">
    <property type="entry name" value="BON"/>
    <property type="match status" value="1"/>
</dbReference>
<feature type="compositionally biased region" description="Basic and acidic residues" evidence="1">
    <location>
        <begin position="205"/>
        <end position="217"/>
    </location>
</feature>
<organism evidence="3 4">
    <name type="scientific">Paraflavisolibacter caeni</name>
    <dbReference type="NCBI Taxonomy" id="2982496"/>
    <lineage>
        <taxon>Bacteria</taxon>
        <taxon>Pseudomonadati</taxon>
        <taxon>Bacteroidota</taxon>
        <taxon>Chitinophagia</taxon>
        <taxon>Chitinophagales</taxon>
        <taxon>Chitinophagaceae</taxon>
        <taxon>Paraflavisolibacter</taxon>
    </lineage>
</organism>
<dbReference type="InterPro" id="IPR051686">
    <property type="entry name" value="Lipoprotein_DolP"/>
</dbReference>
<protein>
    <submittedName>
        <fullName evidence="3">BON domain-containing protein</fullName>
    </submittedName>
</protein>
<dbReference type="PANTHER" id="PTHR34606">
    <property type="entry name" value="BON DOMAIN-CONTAINING PROTEIN"/>
    <property type="match status" value="1"/>
</dbReference>
<keyword evidence="4" id="KW-1185">Reference proteome</keyword>
<accession>A0A9X2XNK8</accession>
<dbReference type="AlphaFoldDB" id="A0A9X2XNK8"/>
<gene>
    <name evidence="3" type="ORF">OCK74_07790</name>
</gene>
<reference evidence="3" key="1">
    <citation type="submission" date="2022-09" db="EMBL/GenBank/DDBJ databases">
        <authorList>
            <person name="Yuan C."/>
            <person name="Ke Z."/>
        </authorList>
    </citation>
    <scope>NUCLEOTIDE SEQUENCE</scope>
    <source>
        <strain evidence="3">LB-8</strain>
    </source>
</reference>